<name>A0A8R7TV28_TRIUA</name>
<reference evidence="3" key="1">
    <citation type="journal article" date="2013" name="Nature">
        <title>Draft genome of the wheat A-genome progenitor Triticum urartu.</title>
        <authorList>
            <person name="Ling H.Q."/>
            <person name="Zhao S."/>
            <person name="Liu D."/>
            <person name="Wang J."/>
            <person name="Sun H."/>
            <person name="Zhang C."/>
            <person name="Fan H."/>
            <person name="Li D."/>
            <person name="Dong L."/>
            <person name="Tao Y."/>
            <person name="Gao C."/>
            <person name="Wu H."/>
            <person name="Li Y."/>
            <person name="Cui Y."/>
            <person name="Guo X."/>
            <person name="Zheng S."/>
            <person name="Wang B."/>
            <person name="Yu K."/>
            <person name="Liang Q."/>
            <person name="Yang W."/>
            <person name="Lou X."/>
            <person name="Chen J."/>
            <person name="Feng M."/>
            <person name="Jian J."/>
            <person name="Zhang X."/>
            <person name="Luo G."/>
            <person name="Jiang Y."/>
            <person name="Liu J."/>
            <person name="Wang Z."/>
            <person name="Sha Y."/>
            <person name="Zhang B."/>
            <person name="Wu H."/>
            <person name="Tang D."/>
            <person name="Shen Q."/>
            <person name="Xue P."/>
            <person name="Zou S."/>
            <person name="Wang X."/>
            <person name="Liu X."/>
            <person name="Wang F."/>
            <person name="Yang Y."/>
            <person name="An X."/>
            <person name="Dong Z."/>
            <person name="Zhang K."/>
            <person name="Zhang X."/>
            <person name="Luo M.C."/>
            <person name="Dvorak J."/>
            <person name="Tong Y."/>
            <person name="Wang J."/>
            <person name="Yang H."/>
            <person name="Li Z."/>
            <person name="Wang D."/>
            <person name="Zhang A."/>
            <person name="Wang J."/>
        </authorList>
    </citation>
    <scope>NUCLEOTIDE SEQUENCE</scope>
    <source>
        <strain evidence="3">cv. G1812</strain>
    </source>
</reference>
<sequence length="176" mass="19257">KSPPRSSPLRVLLFYISIPLEQRCSSPLLSIHPSSEPTKPIIPSAPLFSISVLQPHHTHAPVSSTAHAVAFPSIFLPVAPGSSMDAHGCISRNRWLLRVRWPVAARLWLGLRARGWLGLWQRRGSGGLLRVDLGGCLTGLRGSVPALRITVDPQRHPPHPDSLHRHQHGIEVRTGG</sequence>
<evidence type="ECO:0000256" key="1">
    <source>
        <dbReference type="SAM" id="MobiDB-lite"/>
    </source>
</evidence>
<dbReference type="Gramene" id="TuG1812G0300002520.01.T01">
    <property type="protein sequence ID" value="TuG1812G0300002520.01.T01"/>
    <property type="gene ID" value="TuG1812G0300002520.01"/>
</dbReference>
<keyword evidence="3" id="KW-1185">Reference proteome</keyword>
<protein>
    <submittedName>
        <fullName evidence="2">Uncharacterized protein</fullName>
    </submittedName>
</protein>
<proteinExistence type="predicted"/>
<feature type="region of interest" description="Disordered" evidence="1">
    <location>
        <begin position="154"/>
        <end position="176"/>
    </location>
</feature>
<reference evidence="2" key="2">
    <citation type="submission" date="2018-03" db="EMBL/GenBank/DDBJ databases">
        <title>The Triticum urartu genome reveals the dynamic nature of wheat genome evolution.</title>
        <authorList>
            <person name="Ling H."/>
            <person name="Ma B."/>
            <person name="Shi X."/>
            <person name="Liu H."/>
            <person name="Dong L."/>
            <person name="Sun H."/>
            <person name="Cao Y."/>
            <person name="Gao Q."/>
            <person name="Zheng S."/>
            <person name="Li Y."/>
            <person name="Yu Y."/>
            <person name="Du H."/>
            <person name="Qi M."/>
            <person name="Li Y."/>
            <person name="Yu H."/>
            <person name="Cui Y."/>
            <person name="Wang N."/>
            <person name="Chen C."/>
            <person name="Wu H."/>
            <person name="Zhao Y."/>
            <person name="Zhang J."/>
            <person name="Li Y."/>
            <person name="Zhou W."/>
            <person name="Zhang B."/>
            <person name="Hu W."/>
            <person name="Eijk M."/>
            <person name="Tang J."/>
            <person name="Witsenboer H."/>
            <person name="Zhao S."/>
            <person name="Li Z."/>
            <person name="Zhang A."/>
            <person name="Wang D."/>
            <person name="Liang C."/>
        </authorList>
    </citation>
    <scope>NUCLEOTIDE SEQUENCE [LARGE SCALE GENOMIC DNA]</scope>
    <source>
        <strain evidence="2">cv. G1812</strain>
    </source>
</reference>
<dbReference type="EnsemblPlants" id="TuG1812G0300002520.01.T01">
    <property type="protein sequence ID" value="TuG1812G0300002520.01.T01"/>
    <property type="gene ID" value="TuG1812G0300002520.01"/>
</dbReference>
<dbReference type="AlphaFoldDB" id="A0A8R7TV28"/>
<organism evidence="2 3">
    <name type="scientific">Triticum urartu</name>
    <name type="common">Red wild einkorn</name>
    <name type="synonym">Crithodium urartu</name>
    <dbReference type="NCBI Taxonomy" id="4572"/>
    <lineage>
        <taxon>Eukaryota</taxon>
        <taxon>Viridiplantae</taxon>
        <taxon>Streptophyta</taxon>
        <taxon>Embryophyta</taxon>
        <taxon>Tracheophyta</taxon>
        <taxon>Spermatophyta</taxon>
        <taxon>Magnoliopsida</taxon>
        <taxon>Liliopsida</taxon>
        <taxon>Poales</taxon>
        <taxon>Poaceae</taxon>
        <taxon>BOP clade</taxon>
        <taxon>Pooideae</taxon>
        <taxon>Triticodae</taxon>
        <taxon>Triticeae</taxon>
        <taxon>Triticinae</taxon>
        <taxon>Triticum</taxon>
    </lineage>
</organism>
<evidence type="ECO:0000313" key="2">
    <source>
        <dbReference type="EnsemblPlants" id="TuG1812G0300002520.01.T01"/>
    </source>
</evidence>
<reference evidence="2" key="3">
    <citation type="submission" date="2022-06" db="UniProtKB">
        <authorList>
            <consortium name="EnsemblPlants"/>
        </authorList>
    </citation>
    <scope>IDENTIFICATION</scope>
</reference>
<evidence type="ECO:0000313" key="3">
    <source>
        <dbReference type="Proteomes" id="UP000015106"/>
    </source>
</evidence>
<accession>A0A8R7TV28</accession>
<dbReference type="Proteomes" id="UP000015106">
    <property type="component" value="Chromosome 3"/>
</dbReference>